<dbReference type="InterPro" id="IPR001623">
    <property type="entry name" value="DnaJ_domain"/>
</dbReference>
<evidence type="ECO:0000259" key="3">
    <source>
        <dbReference type="PROSITE" id="PS50076"/>
    </source>
</evidence>
<feature type="domain" description="J" evidence="3">
    <location>
        <begin position="498"/>
        <end position="572"/>
    </location>
</feature>
<reference evidence="4" key="1">
    <citation type="submission" date="2019-12" db="EMBL/GenBank/DDBJ databases">
        <authorList>
            <person name="Scholes J."/>
        </authorList>
    </citation>
    <scope>NUCLEOTIDE SEQUENCE</scope>
</reference>
<dbReference type="Proteomes" id="UP001153555">
    <property type="component" value="Unassembled WGS sequence"/>
</dbReference>
<protein>
    <submittedName>
        <fullName evidence="4">Chaperone DnaJ-domain superfamily protein</fullName>
    </submittedName>
</protein>
<accession>A0A9N7RT60</accession>
<proteinExistence type="predicted"/>
<feature type="compositionally biased region" description="Polar residues" evidence="2">
    <location>
        <begin position="329"/>
        <end position="343"/>
    </location>
</feature>
<evidence type="ECO:0000313" key="4">
    <source>
        <dbReference type="EMBL" id="CAA0840813.1"/>
    </source>
</evidence>
<dbReference type="AlphaFoldDB" id="A0A9N7RT60"/>
<dbReference type="Gene3D" id="1.10.287.110">
    <property type="entry name" value="DnaJ domain"/>
    <property type="match status" value="1"/>
</dbReference>
<feature type="region of interest" description="Disordered" evidence="2">
    <location>
        <begin position="316"/>
        <end position="343"/>
    </location>
</feature>
<organism evidence="4 5">
    <name type="scientific">Striga hermonthica</name>
    <name type="common">Purple witchweed</name>
    <name type="synonym">Buchnera hermonthica</name>
    <dbReference type="NCBI Taxonomy" id="68872"/>
    <lineage>
        <taxon>Eukaryota</taxon>
        <taxon>Viridiplantae</taxon>
        <taxon>Streptophyta</taxon>
        <taxon>Embryophyta</taxon>
        <taxon>Tracheophyta</taxon>
        <taxon>Spermatophyta</taxon>
        <taxon>Magnoliopsida</taxon>
        <taxon>eudicotyledons</taxon>
        <taxon>Gunneridae</taxon>
        <taxon>Pentapetalae</taxon>
        <taxon>asterids</taxon>
        <taxon>lamiids</taxon>
        <taxon>Lamiales</taxon>
        <taxon>Orobanchaceae</taxon>
        <taxon>Buchnereae</taxon>
        <taxon>Striga</taxon>
    </lineage>
</organism>
<evidence type="ECO:0000256" key="1">
    <source>
        <dbReference type="SAM" id="Coils"/>
    </source>
</evidence>
<dbReference type="GO" id="GO:0030276">
    <property type="term" value="F:clathrin binding"/>
    <property type="evidence" value="ECO:0007669"/>
    <property type="project" value="TreeGrafter"/>
</dbReference>
<name>A0A9N7RT60_STRHE</name>
<feature type="region of interest" description="Disordered" evidence="2">
    <location>
        <begin position="110"/>
        <end position="133"/>
    </location>
</feature>
<dbReference type="PROSITE" id="PS50076">
    <property type="entry name" value="DNAJ_2"/>
    <property type="match status" value="1"/>
</dbReference>
<comment type="caution">
    <text evidence="4">The sequence shown here is derived from an EMBL/GenBank/DDBJ whole genome shotgun (WGS) entry which is preliminary data.</text>
</comment>
<sequence length="572" mass="62566">MADRKTLTQGSTLYRPAQGSTDWGHMIDRGSKGFEGRTYVGRLGASTLDIDSGTYSPEREDGAINYYMKGKFHSWKQCSVAAFFISNTMDEFGVLVESIGFRAHGKSAPMAKLKPKPKSHIAPNATTDAPSYGDPYSLPVDELDGIFRSNVNISRARQSQNAFVDDNIFGGPVSSASQYGGIDLESVFSSSNKRNSADSYGFDDLLGSNSKMADPVDDLFGNFGLSSSGNQGKNDPGLDDLIPGFGGAATSKNRVHPEAKSNVHPSKSSSTGIDDPFLIFESSASQSDASWPFNEPLGKVNVKSSVPSTANGFDNFFMDGPPKSGSKVVRNTTNKPSSGTSSNVFENADYFDTIFGGSNAGQTKNAKQSSTAQNSSFDDFFHQEEPKKTSSKATFSTKKAPSATNIGNDFISLFGDLDTSSGEFHEIEGEPAERRKARLKRYMKMNERMAEALAEKNQRDLQIQYEQEEKRRLAETLDNDIKRWAAGKESNLRALLSSLQQVLGPESGWRPVSLTDMITSESVKKVYKKATLYVHPDKVQQRGANLQQKYVAEKVFDILKEASNKFSAEELR</sequence>
<keyword evidence="1" id="KW-0175">Coiled coil</keyword>
<feature type="region of interest" description="Disordered" evidence="2">
    <location>
        <begin position="246"/>
        <end position="270"/>
    </location>
</feature>
<dbReference type="OrthoDB" id="1717591at2759"/>
<dbReference type="SUPFAM" id="SSF46565">
    <property type="entry name" value="Chaperone J-domain"/>
    <property type="match status" value="1"/>
</dbReference>
<dbReference type="EMBL" id="CACSLK010034002">
    <property type="protein sequence ID" value="CAA0840813.1"/>
    <property type="molecule type" value="Genomic_DNA"/>
</dbReference>
<dbReference type="GO" id="GO:0072318">
    <property type="term" value="P:clathrin coat disassembly"/>
    <property type="evidence" value="ECO:0007669"/>
    <property type="project" value="TreeGrafter"/>
</dbReference>
<dbReference type="GO" id="GO:0031982">
    <property type="term" value="C:vesicle"/>
    <property type="evidence" value="ECO:0007669"/>
    <property type="project" value="TreeGrafter"/>
</dbReference>
<dbReference type="InterPro" id="IPR036869">
    <property type="entry name" value="J_dom_sf"/>
</dbReference>
<dbReference type="PANTHER" id="PTHR23172">
    <property type="entry name" value="AUXILIN/CYCLIN G-ASSOCIATED KINASE-RELATED"/>
    <property type="match status" value="1"/>
</dbReference>
<evidence type="ECO:0000256" key="2">
    <source>
        <dbReference type="SAM" id="MobiDB-lite"/>
    </source>
</evidence>
<gene>
    <name evidence="4" type="ORF">SHERM_06852</name>
</gene>
<feature type="coiled-coil region" evidence="1">
    <location>
        <begin position="439"/>
        <end position="471"/>
    </location>
</feature>
<keyword evidence="5" id="KW-1185">Reference proteome</keyword>
<dbReference type="GO" id="GO:0072583">
    <property type="term" value="P:clathrin-dependent endocytosis"/>
    <property type="evidence" value="ECO:0007669"/>
    <property type="project" value="TreeGrafter"/>
</dbReference>
<dbReference type="PANTHER" id="PTHR23172:SF19">
    <property type="entry name" value="J DOMAIN-CONTAINING PROTEIN"/>
    <property type="match status" value="1"/>
</dbReference>
<dbReference type="GO" id="GO:0005737">
    <property type="term" value="C:cytoplasm"/>
    <property type="evidence" value="ECO:0007669"/>
    <property type="project" value="TreeGrafter"/>
</dbReference>
<evidence type="ECO:0000313" key="5">
    <source>
        <dbReference type="Proteomes" id="UP001153555"/>
    </source>
</evidence>